<comment type="caution">
    <text evidence="3">The sequence shown here is derived from an EMBL/GenBank/DDBJ whole genome shotgun (WGS) entry which is preliminary data.</text>
</comment>
<evidence type="ECO:0000259" key="1">
    <source>
        <dbReference type="Pfam" id="PF17919"/>
    </source>
</evidence>
<feature type="domain" description="Reverse transcriptase/retrotransposon-derived protein RNase H-like" evidence="1">
    <location>
        <begin position="8"/>
        <end position="99"/>
    </location>
</feature>
<dbReference type="InterPro" id="IPR043502">
    <property type="entry name" value="DNA/RNA_pol_sf"/>
</dbReference>
<proteinExistence type="predicted"/>
<sequence length="118" mass="13308">LKKSPPQWIDVHTQLVKQIKTYAKEIPCLHLASPIAFKIVKIDVSDIGYRGILKQLVQYTSGTWNNVQKNYATIKKEILAIVLCVQKFQSDLLNQKFLIRVGCVAANSIITKDVNNLA</sequence>
<dbReference type="PANTHER" id="PTHR33064:SF37">
    <property type="entry name" value="RIBONUCLEASE H"/>
    <property type="match status" value="1"/>
</dbReference>
<dbReference type="PANTHER" id="PTHR33064">
    <property type="entry name" value="POL PROTEIN"/>
    <property type="match status" value="1"/>
</dbReference>
<dbReference type="SUPFAM" id="SSF56672">
    <property type="entry name" value="DNA/RNA polymerases"/>
    <property type="match status" value="1"/>
</dbReference>
<dbReference type="AlphaFoldDB" id="A0A1Q3CMK9"/>
<reference evidence="3" key="2">
    <citation type="journal article" date="2017" name="Nat. Ecol. Evol.">
        <title>Genome of the pitcher plant Cephalotus reveals genetic changes associated with carnivory.</title>
        <authorList>
            <person name="Fukushima K."/>
            <person name="Fang X."/>
            <person name="Alvarez-Ponce D."/>
            <person name="Cai H."/>
            <person name="Carretero-Paulet L."/>
            <person name="Chen C."/>
            <person name="Chang T."/>
            <person name="Farr K.M."/>
            <person name="Fujita T."/>
            <person name="Hiwatashi Y."/>
            <person name="Hoshi Y."/>
            <person name="Imai T."/>
            <person name="Kasahara M."/>
            <person name="Librado P."/>
            <person name="Mao L."/>
            <person name="Mori H."/>
            <person name="Nishiyama T."/>
            <person name="Nozawa M."/>
            <person name="Palfalvi G."/>
            <person name="Pollard S.T."/>
            <person name="Rozas J."/>
            <person name="Sanchez-Gracia A."/>
            <person name="Sankoff D."/>
            <person name="Shibata T.F."/>
            <person name="Shigenobu S."/>
            <person name="Sumikawa N."/>
            <person name="Uzawa T."/>
            <person name="Xie M."/>
            <person name="Zheng C."/>
            <person name="Pollock D.D."/>
            <person name="Albert V.A."/>
            <person name="Li S."/>
            <person name="Hasebe M."/>
        </authorList>
    </citation>
    <scope>NUCLEOTIDE SEQUENCE</scope>
    <source>
        <strain evidence="3">St1</strain>
    </source>
</reference>
<feature type="non-terminal residue" evidence="3">
    <location>
        <position position="1"/>
    </location>
</feature>
<dbReference type="InterPro" id="IPR041577">
    <property type="entry name" value="RT_RNaseH_2"/>
</dbReference>
<evidence type="ECO:0000313" key="2">
    <source>
        <dbReference type="EMBL" id="GAV76204.1"/>
    </source>
</evidence>
<evidence type="ECO:0000313" key="4">
    <source>
        <dbReference type="Proteomes" id="UP000187406"/>
    </source>
</evidence>
<dbReference type="Pfam" id="PF17919">
    <property type="entry name" value="RT_RNaseH_2"/>
    <property type="match status" value="1"/>
</dbReference>
<evidence type="ECO:0000313" key="3">
    <source>
        <dbReference type="EMBL" id="GAV81415.1"/>
    </source>
</evidence>
<dbReference type="EMBL" id="BDDD01002399">
    <property type="protein sequence ID" value="GAV81415.1"/>
    <property type="molecule type" value="Genomic_DNA"/>
</dbReference>
<name>A0A1Q3CMK9_CEPFO</name>
<dbReference type="Proteomes" id="UP000187406">
    <property type="component" value="Unassembled WGS sequence"/>
</dbReference>
<organism evidence="3 4">
    <name type="scientific">Cephalotus follicularis</name>
    <name type="common">Albany pitcher plant</name>
    <dbReference type="NCBI Taxonomy" id="3775"/>
    <lineage>
        <taxon>Eukaryota</taxon>
        <taxon>Viridiplantae</taxon>
        <taxon>Streptophyta</taxon>
        <taxon>Embryophyta</taxon>
        <taxon>Tracheophyta</taxon>
        <taxon>Spermatophyta</taxon>
        <taxon>Magnoliopsida</taxon>
        <taxon>eudicotyledons</taxon>
        <taxon>Gunneridae</taxon>
        <taxon>Pentapetalae</taxon>
        <taxon>rosids</taxon>
        <taxon>fabids</taxon>
        <taxon>Oxalidales</taxon>
        <taxon>Cephalotaceae</taxon>
        <taxon>Cephalotus</taxon>
    </lineage>
</organism>
<keyword evidence="4" id="KW-1185">Reference proteome</keyword>
<gene>
    <name evidence="2" type="ORF">CFOL_v3_19679</name>
    <name evidence="3" type="ORF">CFOL_v3_24870</name>
</gene>
<protein>
    <recommendedName>
        <fullName evidence="1">Reverse transcriptase/retrotransposon-derived protein RNase H-like domain-containing protein</fullName>
    </recommendedName>
</protein>
<dbReference type="InterPro" id="IPR051320">
    <property type="entry name" value="Viral_Replic_Matur_Polypro"/>
</dbReference>
<dbReference type="EMBL" id="BDDD01001462">
    <property type="protein sequence ID" value="GAV76204.1"/>
    <property type="molecule type" value="Genomic_DNA"/>
</dbReference>
<reference evidence="4" key="1">
    <citation type="submission" date="2016-04" db="EMBL/GenBank/DDBJ databases">
        <title>Cephalotus genome sequencing.</title>
        <authorList>
            <person name="Fukushima K."/>
            <person name="Hasebe M."/>
            <person name="Fang X."/>
        </authorList>
    </citation>
    <scope>NUCLEOTIDE SEQUENCE [LARGE SCALE GENOMIC DNA]</scope>
    <source>
        <strain evidence="4">cv. St1</strain>
    </source>
</reference>
<accession>A0A1Q3CMK9</accession>